<feature type="DNA-binding region" description="OmpR/PhoB-type" evidence="5">
    <location>
        <begin position="10"/>
        <end position="116"/>
    </location>
</feature>
<dbReference type="Pfam" id="PF00486">
    <property type="entry name" value="Trans_reg_C"/>
    <property type="match status" value="1"/>
</dbReference>
<keyword evidence="3 5" id="KW-0238">DNA-binding</keyword>
<dbReference type="Pfam" id="PF03704">
    <property type="entry name" value="BTAD"/>
    <property type="match status" value="1"/>
</dbReference>
<sequence>MSAPAARRGFPIHWVGVVVEYQILGRLRVVGAERAEVVGAPKVETLLGALVCRVEEVIPAERLAYEIWGARPPRRWMAALHVHVSQLRKVLGRIGGDPDGVKDRLVTRAPGYALLLGEGDAVDAKDFHNLVCQGRSALRRDRLEEASKAFGAALALWRGPAFGDVRVGSMIAEFATWAEETRMECTELKMEVDLRMGRDRELIGPLRNLVTEHPLREAFARQLMIALCRAERPADALKVYRFIERTLDQELGVQPGRTLRELQRRILADDQDIPVGIVA</sequence>
<evidence type="ECO:0000256" key="3">
    <source>
        <dbReference type="ARBA" id="ARBA00023125"/>
    </source>
</evidence>
<keyword evidence="8" id="KW-1185">Reference proteome</keyword>
<reference evidence="7 8" key="1">
    <citation type="submission" date="2018-02" db="EMBL/GenBank/DDBJ databases">
        <title>Genomic Encyclopedia of Archaeal and Bacterial Type Strains, Phase II (KMG-II): from individual species to whole genera.</title>
        <authorList>
            <person name="Goeker M."/>
        </authorList>
    </citation>
    <scope>NUCLEOTIDE SEQUENCE [LARGE SCALE GENOMIC DNA]</scope>
    <source>
        <strain evidence="7 8">YU 961-1</strain>
    </source>
</reference>
<dbReference type="Gene3D" id="1.10.10.10">
    <property type="entry name" value="Winged helix-like DNA-binding domain superfamily/Winged helix DNA-binding domain"/>
    <property type="match status" value="1"/>
</dbReference>
<protein>
    <submittedName>
        <fullName evidence="7">DNA-binding SARP family transcriptional activator</fullName>
    </submittedName>
</protein>
<evidence type="ECO:0000256" key="4">
    <source>
        <dbReference type="ARBA" id="ARBA00023163"/>
    </source>
</evidence>
<dbReference type="PROSITE" id="PS51755">
    <property type="entry name" value="OMPR_PHOB"/>
    <property type="match status" value="1"/>
</dbReference>
<dbReference type="Gene3D" id="1.25.40.10">
    <property type="entry name" value="Tetratricopeptide repeat domain"/>
    <property type="match status" value="1"/>
</dbReference>
<dbReference type="OrthoDB" id="3817100at2"/>
<dbReference type="InterPro" id="IPR036388">
    <property type="entry name" value="WH-like_DNA-bd_sf"/>
</dbReference>
<dbReference type="CDD" id="cd15831">
    <property type="entry name" value="BTAD"/>
    <property type="match status" value="1"/>
</dbReference>
<dbReference type="SMART" id="SM01043">
    <property type="entry name" value="BTAD"/>
    <property type="match status" value="1"/>
</dbReference>
<evidence type="ECO:0000256" key="1">
    <source>
        <dbReference type="ARBA" id="ARBA00005820"/>
    </source>
</evidence>
<dbReference type="SUPFAM" id="SSF48452">
    <property type="entry name" value="TPR-like"/>
    <property type="match status" value="1"/>
</dbReference>
<dbReference type="InterPro" id="IPR011990">
    <property type="entry name" value="TPR-like_helical_dom_sf"/>
</dbReference>
<dbReference type="InterPro" id="IPR005158">
    <property type="entry name" value="BTAD"/>
</dbReference>
<name>A0A2S6GLS8_9PSEU</name>
<accession>A0A2S6GLS8</accession>
<dbReference type="SMART" id="SM00862">
    <property type="entry name" value="Trans_reg_C"/>
    <property type="match status" value="1"/>
</dbReference>
<dbReference type="Proteomes" id="UP000239203">
    <property type="component" value="Unassembled WGS sequence"/>
</dbReference>
<dbReference type="InterPro" id="IPR001867">
    <property type="entry name" value="OmpR/PhoB-type_DNA-bd"/>
</dbReference>
<evidence type="ECO:0000313" key="7">
    <source>
        <dbReference type="EMBL" id="PPK66175.1"/>
    </source>
</evidence>
<evidence type="ECO:0000259" key="6">
    <source>
        <dbReference type="PROSITE" id="PS51755"/>
    </source>
</evidence>
<dbReference type="EMBL" id="PTIX01000011">
    <property type="protein sequence ID" value="PPK66175.1"/>
    <property type="molecule type" value="Genomic_DNA"/>
</dbReference>
<organism evidence="7 8">
    <name type="scientific">Actinokineospora auranticolor</name>
    <dbReference type="NCBI Taxonomy" id="155976"/>
    <lineage>
        <taxon>Bacteria</taxon>
        <taxon>Bacillati</taxon>
        <taxon>Actinomycetota</taxon>
        <taxon>Actinomycetes</taxon>
        <taxon>Pseudonocardiales</taxon>
        <taxon>Pseudonocardiaceae</taxon>
        <taxon>Actinokineospora</taxon>
    </lineage>
</organism>
<feature type="domain" description="OmpR/PhoB-type" evidence="6">
    <location>
        <begin position="10"/>
        <end position="116"/>
    </location>
</feature>
<dbReference type="PANTHER" id="PTHR35807">
    <property type="entry name" value="TRANSCRIPTIONAL REGULATOR REDD-RELATED"/>
    <property type="match status" value="1"/>
</dbReference>
<keyword evidence="4" id="KW-0804">Transcription</keyword>
<evidence type="ECO:0000256" key="2">
    <source>
        <dbReference type="ARBA" id="ARBA00023015"/>
    </source>
</evidence>
<dbReference type="GO" id="GO:0006355">
    <property type="term" value="P:regulation of DNA-templated transcription"/>
    <property type="evidence" value="ECO:0007669"/>
    <property type="project" value="InterPro"/>
</dbReference>
<dbReference type="GO" id="GO:0003677">
    <property type="term" value="F:DNA binding"/>
    <property type="evidence" value="ECO:0007669"/>
    <property type="project" value="UniProtKB-UniRule"/>
</dbReference>
<comment type="similarity">
    <text evidence="1">Belongs to the AfsR/DnrI/RedD regulatory family.</text>
</comment>
<dbReference type="SUPFAM" id="SSF46894">
    <property type="entry name" value="C-terminal effector domain of the bipartite response regulators"/>
    <property type="match status" value="1"/>
</dbReference>
<dbReference type="AlphaFoldDB" id="A0A2S6GLS8"/>
<dbReference type="GO" id="GO:0000160">
    <property type="term" value="P:phosphorelay signal transduction system"/>
    <property type="evidence" value="ECO:0007669"/>
    <property type="project" value="InterPro"/>
</dbReference>
<dbReference type="InterPro" id="IPR051677">
    <property type="entry name" value="AfsR-DnrI-RedD_regulator"/>
</dbReference>
<dbReference type="InterPro" id="IPR016032">
    <property type="entry name" value="Sig_transdc_resp-reg_C-effctor"/>
</dbReference>
<gene>
    <name evidence="7" type="ORF">CLV40_111139</name>
</gene>
<proteinExistence type="inferred from homology"/>
<keyword evidence="2" id="KW-0805">Transcription regulation</keyword>
<evidence type="ECO:0000256" key="5">
    <source>
        <dbReference type="PROSITE-ProRule" id="PRU01091"/>
    </source>
</evidence>
<evidence type="ECO:0000313" key="8">
    <source>
        <dbReference type="Proteomes" id="UP000239203"/>
    </source>
</evidence>
<dbReference type="PANTHER" id="PTHR35807:SF1">
    <property type="entry name" value="TRANSCRIPTIONAL REGULATOR REDD"/>
    <property type="match status" value="1"/>
</dbReference>
<comment type="caution">
    <text evidence="7">The sequence shown here is derived from an EMBL/GenBank/DDBJ whole genome shotgun (WGS) entry which is preliminary data.</text>
</comment>